<gene>
    <name evidence="1" type="ORF">PHAVU_005G101800g</name>
</gene>
<dbReference type="EMBL" id="CM002292">
    <property type="protein sequence ID" value="ESW21819.1"/>
    <property type="molecule type" value="Genomic_DNA"/>
</dbReference>
<organism evidence="1 2">
    <name type="scientific">Phaseolus vulgaris</name>
    <name type="common">Kidney bean</name>
    <name type="synonym">French bean</name>
    <dbReference type="NCBI Taxonomy" id="3885"/>
    <lineage>
        <taxon>Eukaryota</taxon>
        <taxon>Viridiplantae</taxon>
        <taxon>Streptophyta</taxon>
        <taxon>Embryophyta</taxon>
        <taxon>Tracheophyta</taxon>
        <taxon>Spermatophyta</taxon>
        <taxon>Magnoliopsida</taxon>
        <taxon>eudicotyledons</taxon>
        <taxon>Gunneridae</taxon>
        <taxon>Pentapetalae</taxon>
        <taxon>rosids</taxon>
        <taxon>fabids</taxon>
        <taxon>Fabales</taxon>
        <taxon>Fabaceae</taxon>
        <taxon>Papilionoideae</taxon>
        <taxon>50 kb inversion clade</taxon>
        <taxon>NPAAA clade</taxon>
        <taxon>indigoferoid/millettioid clade</taxon>
        <taxon>Phaseoleae</taxon>
        <taxon>Phaseolus</taxon>
    </lineage>
</organism>
<name>V7BV42_PHAVU</name>
<sequence length="77" mass="8689">MDSSATIGETKKIAARSSIVESFRGCDLSGIRIDKDELKKQFTIPQYLRYVMCDSIRLRTRRWEATSTAPTTTSTTP</sequence>
<reference evidence="2" key="2">
    <citation type="journal article" date="2014" name="Nat. Genet.">
        <title>A reference genome for common bean and genome-wide analysis of dual domestications.</title>
        <authorList>
            <person name="Schmutz J."/>
            <person name="McClean P.E."/>
            <person name="Mamidi S."/>
            <person name="Wu G.A."/>
            <person name="Cannon S.B."/>
            <person name="Grimwood J."/>
            <person name="Jenkins J."/>
            <person name="Shu S."/>
            <person name="Song Q."/>
            <person name="Chavarro C."/>
            <person name="Torres-Torres M."/>
            <person name="Geffroy V."/>
            <person name="Moghaddam S.M."/>
            <person name="Gao D."/>
            <person name="Abernathy B."/>
            <person name="Barry K."/>
            <person name="Blair M."/>
            <person name="Brick M.A."/>
            <person name="Chovatia M."/>
            <person name="Gepts P."/>
            <person name="Goodstein D.M."/>
            <person name="Gonzales M."/>
            <person name="Hellsten U."/>
            <person name="Hyten D.L."/>
            <person name="Jia G."/>
            <person name="Kelly J.D."/>
            <person name="Kudrna D."/>
            <person name="Lee R."/>
            <person name="Richard M.M."/>
            <person name="Miklas P.N."/>
            <person name="Osorno J.M."/>
            <person name="Rodrigues J."/>
            <person name="Thareau V."/>
            <person name="Urrea C.A."/>
            <person name="Wang M."/>
            <person name="Yu Y."/>
            <person name="Zhang M."/>
            <person name="Wing R.A."/>
            <person name="Cregan P.B."/>
            <person name="Rokhsar D.S."/>
            <person name="Jackson S.A."/>
        </authorList>
    </citation>
    <scope>NUCLEOTIDE SEQUENCE [LARGE SCALE GENOMIC DNA]</scope>
    <source>
        <strain evidence="2">cv. G19833</strain>
    </source>
</reference>
<protein>
    <submittedName>
        <fullName evidence="1">Uncharacterized protein</fullName>
    </submittedName>
</protein>
<dbReference type="Gramene" id="ESW21819">
    <property type="protein sequence ID" value="ESW21819"/>
    <property type="gene ID" value="PHAVU_005G101800g"/>
</dbReference>
<dbReference type="Gramene" id="ESW21820">
    <property type="protein sequence ID" value="ESW21820"/>
    <property type="gene ID" value="PHAVU_005G101800g"/>
</dbReference>
<keyword evidence="2" id="KW-1185">Reference proteome</keyword>
<dbReference type="AlphaFoldDB" id="V7BV42"/>
<accession>V7BV42</accession>
<dbReference type="Proteomes" id="UP000000226">
    <property type="component" value="Chromosome 5"/>
</dbReference>
<reference evidence="1" key="1">
    <citation type="submission" date="2013-04" db="EMBL/GenBank/DDBJ databases">
        <authorList>
            <person name="Schmutz J."/>
            <person name="McClean P."/>
            <person name="Shu S."/>
            <person name="Cregan P."/>
            <person name="Rokhsar D."/>
            <person name="Jackson S."/>
        </authorList>
    </citation>
    <scope>NUCLEOTIDE SEQUENCE</scope>
</reference>
<dbReference type="EMBL" id="CM002292">
    <property type="protein sequence ID" value="ESW21820.1"/>
    <property type="molecule type" value="Genomic_DNA"/>
</dbReference>
<dbReference type="OrthoDB" id="1748318at2759"/>
<proteinExistence type="predicted"/>
<evidence type="ECO:0000313" key="1">
    <source>
        <dbReference type="EMBL" id="ESW21819.1"/>
    </source>
</evidence>
<evidence type="ECO:0000313" key="2">
    <source>
        <dbReference type="Proteomes" id="UP000000226"/>
    </source>
</evidence>